<gene>
    <name evidence="1" type="ORF">KOW79_016495</name>
</gene>
<protein>
    <submittedName>
        <fullName evidence="1">Uncharacterized protein</fullName>
    </submittedName>
</protein>
<proteinExistence type="predicted"/>
<name>A0A9D3NGZ2_9TELE</name>
<accession>A0A9D3NGZ2</accession>
<organism evidence="1 2">
    <name type="scientific">Hemibagrus wyckioides</name>
    <dbReference type="NCBI Taxonomy" id="337641"/>
    <lineage>
        <taxon>Eukaryota</taxon>
        <taxon>Metazoa</taxon>
        <taxon>Chordata</taxon>
        <taxon>Craniata</taxon>
        <taxon>Vertebrata</taxon>
        <taxon>Euteleostomi</taxon>
        <taxon>Actinopterygii</taxon>
        <taxon>Neopterygii</taxon>
        <taxon>Teleostei</taxon>
        <taxon>Ostariophysi</taxon>
        <taxon>Siluriformes</taxon>
        <taxon>Bagridae</taxon>
        <taxon>Hemibagrus</taxon>
    </lineage>
</organism>
<evidence type="ECO:0000313" key="2">
    <source>
        <dbReference type="Proteomes" id="UP000824219"/>
    </source>
</evidence>
<reference evidence="1 2" key="1">
    <citation type="submission" date="2021-06" db="EMBL/GenBank/DDBJ databases">
        <title>Chromosome-level genome assembly of the red-tail catfish (Hemibagrus wyckioides).</title>
        <authorList>
            <person name="Shao F."/>
        </authorList>
    </citation>
    <scope>NUCLEOTIDE SEQUENCE [LARGE SCALE GENOMIC DNA]</scope>
    <source>
        <strain evidence="1">EC202008001</strain>
        <tissue evidence="1">Blood</tissue>
    </source>
</reference>
<keyword evidence="2" id="KW-1185">Reference proteome</keyword>
<evidence type="ECO:0000313" key="1">
    <source>
        <dbReference type="EMBL" id="KAG7320642.1"/>
    </source>
</evidence>
<comment type="caution">
    <text evidence="1">The sequence shown here is derived from an EMBL/GenBank/DDBJ whole genome shotgun (WGS) entry which is preliminary data.</text>
</comment>
<dbReference type="EMBL" id="JAHKSW010000019">
    <property type="protein sequence ID" value="KAG7320642.1"/>
    <property type="molecule type" value="Genomic_DNA"/>
</dbReference>
<dbReference type="AlphaFoldDB" id="A0A9D3NGZ2"/>
<sequence>MKILSMGSIWRLEGVLTPCSPADLTPETQGELEGQGVIIDRTFSWKHSQRCSIKSFSHASRTSARSSTCQFLLVELKVRISSNTRYGFLYDSRSITSPVSVCATDYKQKAKVEEKC</sequence>
<dbReference type="Proteomes" id="UP000824219">
    <property type="component" value="Linkage Group LG19"/>
</dbReference>